<evidence type="ECO:0000256" key="1">
    <source>
        <dbReference type="ARBA" id="ARBA00022670"/>
    </source>
</evidence>
<dbReference type="GO" id="GO:0004222">
    <property type="term" value="F:metalloendopeptidase activity"/>
    <property type="evidence" value="ECO:0007669"/>
    <property type="project" value="InterPro"/>
</dbReference>
<gene>
    <name evidence="10" type="ORF">GHYDROH2_18230</name>
</gene>
<dbReference type="Gene3D" id="3.30.2010.10">
    <property type="entry name" value="Metalloproteases ('zincins'), catalytic domain"/>
    <property type="match status" value="1"/>
</dbReference>
<comment type="caution">
    <text evidence="10">The sequence shown here is derived from an EMBL/GenBank/DDBJ whole genome shotgun (WGS) entry which is preliminary data.</text>
</comment>
<dbReference type="PANTHER" id="PTHR22726:SF8">
    <property type="entry name" value="METALLOPROTEASE YCAL"/>
    <property type="match status" value="1"/>
</dbReference>
<accession>A0A9W6LBV4</accession>
<dbReference type="AlphaFoldDB" id="A0A9W6LBV4"/>
<feature type="signal peptide" evidence="8">
    <location>
        <begin position="1"/>
        <end position="21"/>
    </location>
</feature>
<evidence type="ECO:0000259" key="9">
    <source>
        <dbReference type="Pfam" id="PF01435"/>
    </source>
</evidence>
<organism evidence="10 11">
    <name type="scientific">Geobacter hydrogenophilus</name>
    <dbReference type="NCBI Taxonomy" id="40983"/>
    <lineage>
        <taxon>Bacteria</taxon>
        <taxon>Pseudomonadati</taxon>
        <taxon>Thermodesulfobacteriota</taxon>
        <taxon>Desulfuromonadia</taxon>
        <taxon>Geobacterales</taxon>
        <taxon>Geobacteraceae</taxon>
        <taxon>Geobacter</taxon>
    </lineage>
</organism>
<dbReference type="InterPro" id="IPR051156">
    <property type="entry name" value="Mito/Outer_Membr_Metalloprot"/>
</dbReference>
<comment type="similarity">
    <text evidence="6">Belongs to the peptidase M48 family.</text>
</comment>
<sequence>MYRKLAATVAITLALGQTAHAGFSLSGLIDAGQDLAKAAVLSDADVKAVAANASSKYDSSNKVAPASSAYGKRLEKLTKGIKMEGGVKPNYKVYLTKDVNAFAMADGTIRVYSGLMDAMTDDEVRYVIGHEIGHVSLGHSKKAVQTAYAASAARKVGAASGNAVAALSDSALGDLAESLVNAQFSQSQENDADQYALNLMKANKYDTKASVSALRKLEKMFGNDKSLFSSHPAPGDRADALEKML</sequence>
<keyword evidence="3 6" id="KW-0378">Hydrolase</keyword>
<comment type="cofactor">
    <cofactor evidence="6">
        <name>Zn(2+)</name>
        <dbReference type="ChEBI" id="CHEBI:29105"/>
    </cofactor>
    <text evidence="6">Binds 1 zinc ion per subunit.</text>
</comment>
<dbReference type="InterPro" id="IPR001915">
    <property type="entry name" value="Peptidase_M48"/>
</dbReference>
<dbReference type="CDD" id="cd07334">
    <property type="entry name" value="M48C_loiP_like"/>
    <property type="match status" value="1"/>
</dbReference>
<keyword evidence="1 6" id="KW-0645">Protease</keyword>
<reference evidence="10" key="1">
    <citation type="submission" date="2022-12" db="EMBL/GenBank/DDBJ databases">
        <title>Reference genome sequencing for broad-spectrum identification of bacterial and archaeal isolates by mass spectrometry.</title>
        <authorList>
            <person name="Sekiguchi Y."/>
            <person name="Tourlousse D.M."/>
        </authorList>
    </citation>
    <scope>NUCLEOTIDE SEQUENCE</scope>
    <source>
        <strain evidence="10">H2</strain>
    </source>
</reference>
<evidence type="ECO:0000256" key="5">
    <source>
        <dbReference type="ARBA" id="ARBA00023049"/>
    </source>
</evidence>
<dbReference type="Pfam" id="PF01435">
    <property type="entry name" value="Peptidase_M48"/>
    <property type="match status" value="1"/>
</dbReference>
<dbReference type="GO" id="GO:0046872">
    <property type="term" value="F:metal ion binding"/>
    <property type="evidence" value="ECO:0007669"/>
    <property type="project" value="UniProtKB-KW"/>
</dbReference>
<keyword evidence="2" id="KW-0479">Metal-binding</keyword>
<name>A0A9W6LBV4_9BACT</name>
<feature type="chain" id="PRO_5040815367" evidence="8">
    <location>
        <begin position="22"/>
        <end position="245"/>
    </location>
</feature>
<evidence type="ECO:0000256" key="2">
    <source>
        <dbReference type="ARBA" id="ARBA00022723"/>
    </source>
</evidence>
<dbReference type="GO" id="GO:0051603">
    <property type="term" value="P:proteolysis involved in protein catabolic process"/>
    <property type="evidence" value="ECO:0007669"/>
    <property type="project" value="TreeGrafter"/>
</dbReference>
<evidence type="ECO:0000256" key="6">
    <source>
        <dbReference type="RuleBase" id="RU003983"/>
    </source>
</evidence>
<proteinExistence type="inferred from homology"/>
<evidence type="ECO:0000313" key="11">
    <source>
        <dbReference type="Proteomes" id="UP001144352"/>
    </source>
</evidence>
<dbReference type="RefSeq" id="WP_214187610.1">
    <property type="nucleotide sequence ID" value="NZ_BSDS01000001.1"/>
</dbReference>
<evidence type="ECO:0000313" key="10">
    <source>
        <dbReference type="EMBL" id="GLI38322.1"/>
    </source>
</evidence>
<keyword evidence="11" id="KW-1185">Reference proteome</keyword>
<feature type="domain" description="Peptidase M48" evidence="9">
    <location>
        <begin position="89"/>
        <end position="244"/>
    </location>
</feature>
<keyword evidence="5 6" id="KW-0482">Metalloprotease</keyword>
<keyword evidence="10" id="KW-0449">Lipoprotein</keyword>
<dbReference type="Proteomes" id="UP001144352">
    <property type="component" value="Unassembled WGS sequence"/>
</dbReference>
<keyword evidence="4 6" id="KW-0862">Zinc</keyword>
<evidence type="ECO:0000256" key="3">
    <source>
        <dbReference type="ARBA" id="ARBA00022801"/>
    </source>
</evidence>
<protein>
    <submittedName>
        <fullName evidence="10">Lipoprotein</fullName>
    </submittedName>
</protein>
<feature type="region of interest" description="Disordered" evidence="7">
    <location>
        <begin position="226"/>
        <end position="245"/>
    </location>
</feature>
<keyword evidence="8" id="KW-0732">Signal</keyword>
<dbReference type="GO" id="GO:0016020">
    <property type="term" value="C:membrane"/>
    <property type="evidence" value="ECO:0007669"/>
    <property type="project" value="TreeGrafter"/>
</dbReference>
<evidence type="ECO:0000256" key="7">
    <source>
        <dbReference type="SAM" id="MobiDB-lite"/>
    </source>
</evidence>
<dbReference type="EMBL" id="BSDS01000001">
    <property type="protein sequence ID" value="GLI38322.1"/>
    <property type="molecule type" value="Genomic_DNA"/>
</dbReference>
<evidence type="ECO:0000256" key="4">
    <source>
        <dbReference type="ARBA" id="ARBA00022833"/>
    </source>
</evidence>
<feature type="compositionally biased region" description="Basic and acidic residues" evidence="7">
    <location>
        <begin position="234"/>
        <end position="245"/>
    </location>
</feature>
<dbReference type="PANTHER" id="PTHR22726">
    <property type="entry name" value="METALLOENDOPEPTIDASE OMA1"/>
    <property type="match status" value="1"/>
</dbReference>
<evidence type="ECO:0000256" key="8">
    <source>
        <dbReference type="SAM" id="SignalP"/>
    </source>
</evidence>